<dbReference type="GO" id="GO:0031625">
    <property type="term" value="F:ubiquitin protein ligase binding"/>
    <property type="evidence" value="ECO:0007669"/>
    <property type="project" value="InterPro"/>
</dbReference>
<dbReference type="Pfam" id="PF24742">
    <property type="entry name" value="ARM_CUL7_CUL9"/>
    <property type="match status" value="1"/>
</dbReference>
<feature type="compositionally biased region" description="Polar residues" evidence="6">
    <location>
        <begin position="338"/>
        <end position="351"/>
    </location>
</feature>
<proteinExistence type="inferred from homology"/>
<dbReference type="InterPro" id="IPR045093">
    <property type="entry name" value="Cullin"/>
</dbReference>
<accession>A0A8K1G0W0</accession>
<feature type="region of interest" description="Disordered" evidence="6">
    <location>
        <begin position="577"/>
        <end position="607"/>
    </location>
</feature>
<dbReference type="InterPro" id="IPR014722">
    <property type="entry name" value="Rib_uL2_dom2"/>
</dbReference>
<dbReference type="GO" id="GO:0006511">
    <property type="term" value="P:ubiquitin-dependent protein catabolic process"/>
    <property type="evidence" value="ECO:0007669"/>
    <property type="project" value="InterPro"/>
</dbReference>
<dbReference type="Proteomes" id="UP000796761">
    <property type="component" value="Unassembled WGS sequence"/>
</dbReference>
<keyword evidence="4" id="KW-0832">Ubl conjugation</keyword>
<dbReference type="InterPro" id="IPR055486">
    <property type="entry name" value="CUL7/CUL9_N"/>
</dbReference>
<feature type="compositionally biased region" description="Basic and acidic residues" evidence="6">
    <location>
        <begin position="21"/>
        <end position="38"/>
    </location>
</feature>
<dbReference type="Gene3D" id="3.30.230.130">
    <property type="entry name" value="Cullin, Chain C, Domain 2"/>
    <property type="match status" value="1"/>
</dbReference>
<dbReference type="PROSITE" id="PS50069">
    <property type="entry name" value="CULLIN_2"/>
    <property type="match status" value="1"/>
</dbReference>
<comment type="subcellular location">
    <subcellularLocation>
        <location evidence="1">Cytoplasm</location>
    </subcellularLocation>
</comment>
<feature type="domain" description="Cullin family profile" evidence="7">
    <location>
        <begin position="1516"/>
        <end position="1770"/>
    </location>
</feature>
<evidence type="ECO:0000256" key="6">
    <source>
        <dbReference type="SAM" id="MobiDB-lite"/>
    </source>
</evidence>
<feature type="non-terminal residue" evidence="9">
    <location>
        <position position="1"/>
    </location>
</feature>
<reference evidence="9" key="1">
    <citation type="submission" date="2019-04" db="EMBL/GenBank/DDBJ databases">
        <title>Genome assembly of Zosterops borbonicus 15179.</title>
        <authorList>
            <person name="Leroy T."/>
            <person name="Anselmetti Y."/>
            <person name="Tilak M.-K."/>
            <person name="Nabholz B."/>
        </authorList>
    </citation>
    <scope>NUCLEOTIDE SEQUENCE</scope>
    <source>
        <strain evidence="9">HGM_15179</strain>
        <tissue evidence="9">Muscle</tissue>
    </source>
</reference>
<keyword evidence="3" id="KW-0833">Ubl conjugation pathway</keyword>
<feature type="region of interest" description="Disordered" evidence="6">
    <location>
        <begin position="1"/>
        <end position="64"/>
    </location>
</feature>
<feature type="region of interest" description="Disordered" evidence="6">
    <location>
        <begin position="1406"/>
        <end position="1434"/>
    </location>
</feature>
<dbReference type="Pfam" id="PF03256">
    <property type="entry name" value="ANAPC10"/>
    <property type="match status" value="1"/>
</dbReference>
<evidence type="ECO:0000313" key="10">
    <source>
        <dbReference type="Proteomes" id="UP000796761"/>
    </source>
</evidence>
<keyword evidence="2" id="KW-0963">Cytoplasm</keyword>
<feature type="domain" description="DOC" evidence="8">
    <location>
        <begin position="1116"/>
        <end position="1295"/>
    </location>
</feature>
<evidence type="ECO:0000256" key="4">
    <source>
        <dbReference type="ARBA" id="ARBA00022843"/>
    </source>
</evidence>
<feature type="region of interest" description="Disordered" evidence="6">
    <location>
        <begin position="324"/>
        <end position="362"/>
    </location>
</feature>
<name>A0A8K1G0W0_9PASS</name>
<evidence type="ECO:0000259" key="7">
    <source>
        <dbReference type="PROSITE" id="PS50069"/>
    </source>
</evidence>
<comment type="caution">
    <text evidence="9">The sequence shown here is derived from an EMBL/GenBank/DDBJ whole genome shotgun (WGS) entry which is preliminary data.</text>
</comment>
<dbReference type="InterPro" id="IPR016024">
    <property type="entry name" value="ARM-type_fold"/>
</dbReference>
<dbReference type="Pfam" id="PF23168">
    <property type="entry name" value="CUL7_CUL9_N"/>
    <property type="match status" value="1"/>
</dbReference>
<dbReference type="InterPro" id="IPR008979">
    <property type="entry name" value="Galactose-bd-like_sf"/>
</dbReference>
<evidence type="ECO:0000256" key="3">
    <source>
        <dbReference type="ARBA" id="ARBA00022786"/>
    </source>
</evidence>
<dbReference type="Pfam" id="PF26557">
    <property type="entry name" value="Cullin_AB"/>
    <property type="match status" value="1"/>
</dbReference>
<dbReference type="SUPFAM" id="SSF75632">
    <property type="entry name" value="Cullin homology domain"/>
    <property type="match status" value="1"/>
</dbReference>
<dbReference type="EMBL" id="SWJQ01001023">
    <property type="protein sequence ID" value="TRZ09656.1"/>
    <property type="molecule type" value="Genomic_DNA"/>
</dbReference>
<dbReference type="InterPro" id="IPR016158">
    <property type="entry name" value="Cullin_homology"/>
</dbReference>
<dbReference type="InterPro" id="IPR056405">
    <property type="entry name" value="ARM_CUL7_CUL9"/>
</dbReference>
<gene>
    <name evidence="9" type="ORF">HGM15179_017445</name>
</gene>
<sequence>MVTRRPEGSLLLQPGPGLRACPEELLRQRPGPDGRPEFLVRWSVAGPEERAAGGGGPAEPRAEKVSLWMSAEEVRASCPALLGRRRPPGPGREEKAPGPSGVPLDEASLREMEADVRSLVRRARRQAAEGGAPGGSVLGTVTVLGAYAGIASLAGAFRETGALELLLALLGHRDRRVRRGAGQMLRALGAHDAESRAHVLLSLSQQDGIEQHMDFDSRCTLLELFAEITSPAEPSLSFEGIHLPQIPGKQLLVLVKRYLCVTSLLEQLSSAVEQGEEQQGCAVASPVPEESSRVKQQFEFSMAMAKLISELVHVMGWSHRHGAEALAQREPQPRPTRSIFQHRTPASTTVQKPVLPSNPAPHKKQGCTFLTASDFADSSDYVEYLQANLVRGMRVRLLEDCGDVRAGEEGEFLQSTNSMHTVQVLRQSTGRTCWMRWHILEIIGFGDQCEDSAAQEKKYSVRKSFKLDTAPQPFLCKPLGGLYSLPYLGQRLPEAAGALSRAEWWELLFFVRKLQAQEQEEITCLIQQHQGEQVEEEALVQLSVPAELAQKVLQVLEKRCRGRDLRELRGSRVYARHSLAGREEQEGGGDAAVSAGGDTGPEGSTAEAAEGELRAAPGPAQGPRVEPESDSQLFRELLEREGLFLPEASEEQSQALGGSEGPGGSGWAAAVLDVIQSSSSEPGLRLAGLRHLLSILEEEPKWEQRAGTAQGGLGTGSRLVRAAVELLSAGAAEKALVAVTLRLVAALGARGQCRLPFATEGGVRAVLGCMRLHGGSALVQQAGLAVSALKVLLGAADGERGSPWNHGDAQMVREIFASIGSASGEGSAGLLSCIPAALSTMQRVPGGSSAVQNGLLVVNVLMDGHRGLAEQLASCDLLAVLQSCWREGQSSGCPWAGLALSAINRLAEHLGPEAAGTEVPLDPQMLLGVLDDGALCKEVVVALERQLCSQGPVPSGQVAQLLQDHGCFQLLLRSLELLGTEKAVSLSILRILNKFLDSYQEDVLPWHECVEPCVSFLSSHSSSWEVLQEVVGFLHRLGSASKDCVVVMCHVGTQEAVSKALEKHSTVPPLAPALLELVAECEKYSRLYRELTSSILAGCIQLVLGQIEEHRRSQQPISIPFFDVFLHNLCRGSSMEVKEDKCWEKVQVSSNSHQASKLTDRNPKTYWESNGSTGSHFITVHMQCGVVIRELSMLVASEDSSYMPSRVVVLGGDSPATIRTELNAVTILPSDSRVILLENMSRFWPIIQIRVKRCQQSGIDTRVRGIEVLGPKPTLWPVFKEQLCRRTFLSCSARAQAWSQEICRDRGQLLQLFGRLNRALQHEQGFANHFLPDDEAARALGRTFWEALVTPLVQSITSPDPSGVSPLAWLLSEYLENTELPRRAGARGAAFSSCVRCLTQLLVHVDPGGPEPEEPRAAGGKEGKNKEVPARPAKVEKSRGLWGISQCWRGVVQQQVQRFLQAAGPAPDLAERYCRLYQRLRGATEELFGQQAAFVLALGQGFAGALLQLSFLTALHVSEQFARYLDVQIQELRRAAGSTGPLERLQQFLEPFVVFSGLELAHTFEHFYRLYLGDRLLTQGPSWLEGAIVEQIGLCFPSRFPQEMLSNLAQSEELQRQFCLFQLQEQDRRLLELGSGPAEVRGEMGAAPDVAEVKVMALSPRCWPVSPLCYMDKPARFFPALLSSPLDEFADFCRQSQSQLGWGCTKPRRLQWTWLGHAELQFGDCVLHVSTLQMYILLCFNTAQEVAVEALLQATGLPADLVHHALAPLTHGQGILQGSCTGGAWVSV</sequence>
<dbReference type="SUPFAM" id="SSF49785">
    <property type="entry name" value="Galactose-binding domain-like"/>
    <property type="match status" value="1"/>
</dbReference>
<evidence type="ECO:0000256" key="5">
    <source>
        <dbReference type="PROSITE-ProRule" id="PRU00330"/>
    </source>
</evidence>
<feature type="region of interest" description="Disordered" evidence="6">
    <location>
        <begin position="79"/>
        <end position="107"/>
    </location>
</feature>
<dbReference type="InterPro" id="IPR036317">
    <property type="entry name" value="Cullin_homology_sf"/>
</dbReference>
<dbReference type="Pfam" id="PF11515">
    <property type="entry name" value="Cul7"/>
    <property type="match status" value="1"/>
</dbReference>
<evidence type="ECO:0000256" key="2">
    <source>
        <dbReference type="ARBA" id="ARBA00022490"/>
    </source>
</evidence>
<dbReference type="PROSITE" id="PS51284">
    <property type="entry name" value="DOC"/>
    <property type="match status" value="1"/>
</dbReference>
<dbReference type="OrthoDB" id="9908599at2759"/>
<dbReference type="InterPro" id="IPR021097">
    <property type="entry name" value="CPH_domain"/>
</dbReference>
<dbReference type="SMART" id="SM01337">
    <property type="entry name" value="APC10"/>
    <property type="match status" value="1"/>
</dbReference>
<comment type="similarity">
    <text evidence="5">Belongs to the cullin family.</text>
</comment>
<keyword evidence="10" id="KW-1185">Reference proteome</keyword>
<organism evidence="9 10">
    <name type="scientific">Zosterops borbonicus</name>
    <dbReference type="NCBI Taxonomy" id="364589"/>
    <lineage>
        <taxon>Eukaryota</taxon>
        <taxon>Metazoa</taxon>
        <taxon>Chordata</taxon>
        <taxon>Craniata</taxon>
        <taxon>Vertebrata</taxon>
        <taxon>Euteleostomi</taxon>
        <taxon>Archelosauria</taxon>
        <taxon>Archosauria</taxon>
        <taxon>Dinosauria</taxon>
        <taxon>Saurischia</taxon>
        <taxon>Theropoda</taxon>
        <taxon>Coelurosauria</taxon>
        <taxon>Aves</taxon>
        <taxon>Neognathae</taxon>
        <taxon>Neoaves</taxon>
        <taxon>Telluraves</taxon>
        <taxon>Australaves</taxon>
        <taxon>Passeriformes</taxon>
        <taxon>Sylvioidea</taxon>
        <taxon>Zosteropidae</taxon>
        <taxon>Zosterops</taxon>
    </lineage>
</organism>
<evidence type="ECO:0008006" key="11">
    <source>
        <dbReference type="Google" id="ProtNLM"/>
    </source>
</evidence>
<dbReference type="SUPFAM" id="SSF48371">
    <property type="entry name" value="ARM repeat"/>
    <property type="match status" value="1"/>
</dbReference>
<dbReference type="Gene3D" id="2.60.120.260">
    <property type="entry name" value="Galactose-binding domain-like"/>
    <property type="match status" value="1"/>
</dbReference>
<dbReference type="Gene3D" id="2.30.30.30">
    <property type="match status" value="1"/>
</dbReference>
<dbReference type="PANTHER" id="PTHR22771">
    <property type="entry name" value="CULLIN AND GALACTOSE-BINDING DOMAIN-CONTAINING"/>
    <property type="match status" value="1"/>
</dbReference>
<protein>
    <recommendedName>
        <fullName evidence="11">Cullin-9</fullName>
    </recommendedName>
</protein>
<dbReference type="InterPro" id="IPR004939">
    <property type="entry name" value="APC_su10/DOC_dom"/>
</dbReference>
<feature type="compositionally biased region" description="Basic and acidic residues" evidence="6">
    <location>
        <begin position="1413"/>
        <end position="1434"/>
    </location>
</feature>
<evidence type="ECO:0000256" key="1">
    <source>
        <dbReference type="ARBA" id="ARBA00004496"/>
    </source>
</evidence>
<dbReference type="InterPro" id="IPR059120">
    <property type="entry name" value="Cullin-like_AB"/>
</dbReference>
<dbReference type="SUPFAM" id="SSF63748">
    <property type="entry name" value="Tudor/PWWP/MBT"/>
    <property type="match status" value="1"/>
</dbReference>
<dbReference type="GO" id="GO:0005737">
    <property type="term" value="C:cytoplasm"/>
    <property type="evidence" value="ECO:0007669"/>
    <property type="project" value="UniProtKB-SubCell"/>
</dbReference>
<dbReference type="PANTHER" id="PTHR22771:SF4">
    <property type="entry name" value="CULLIN 7-RELATED"/>
    <property type="match status" value="1"/>
</dbReference>
<evidence type="ECO:0000313" key="9">
    <source>
        <dbReference type="EMBL" id="TRZ09656.1"/>
    </source>
</evidence>
<evidence type="ECO:0000259" key="8">
    <source>
        <dbReference type="PROSITE" id="PS51284"/>
    </source>
</evidence>